<dbReference type="EMBL" id="JAAAUY010000018">
    <property type="protein sequence ID" value="KAF9337739.1"/>
    <property type="molecule type" value="Genomic_DNA"/>
</dbReference>
<dbReference type="Pfam" id="PF08656">
    <property type="entry name" value="DASH_Dad3"/>
    <property type="match status" value="1"/>
</dbReference>
<reference evidence="2" key="1">
    <citation type="journal article" date="2020" name="Fungal Divers.">
        <title>Resolving the Mortierellaceae phylogeny through synthesis of multi-gene phylogenetics and phylogenomics.</title>
        <authorList>
            <person name="Vandepol N."/>
            <person name="Liber J."/>
            <person name="Desiro A."/>
            <person name="Na H."/>
            <person name="Kennedy M."/>
            <person name="Barry K."/>
            <person name="Grigoriev I.V."/>
            <person name="Miller A.N."/>
            <person name="O'Donnell K."/>
            <person name="Stajich J.E."/>
            <person name="Bonito G."/>
        </authorList>
    </citation>
    <scope>NUCLEOTIDE SEQUENCE</scope>
    <source>
        <strain evidence="2">NVP1</strain>
    </source>
</reference>
<dbReference type="GO" id="GO:0072686">
    <property type="term" value="C:mitotic spindle"/>
    <property type="evidence" value="ECO:0007669"/>
    <property type="project" value="InterPro"/>
</dbReference>
<dbReference type="AlphaFoldDB" id="A0A9P5SSR5"/>
<feature type="compositionally biased region" description="Low complexity" evidence="1">
    <location>
        <begin position="116"/>
        <end position="129"/>
    </location>
</feature>
<evidence type="ECO:0000313" key="3">
    <source>
        <dbReference type="Proteomes" id="UP000696485"/>
    </source>
</evidence>
<name>A0A9P5SSR5_9FUNG</name>
<feature type="region of interest" description="Disordered" evidence="1">
    <location>
        <begin position="76"/>
        <end position="137"/>
    </location>
</feature>
<feature type="compositionally biased region" description="Polar residues" evidence="1">
    <location>
        <begin position="182"/>
        <end position="193"/>
    </location>
</feature>
<evidence type="ECO:0000313" key="2">
    <source>
        <dbReference type="EMBL" id="KAF9337739.1"/>
    </source>
</evidence>
<protein>
    <submittedName>
        <fullName evidence="2">Uncharacterized protein</fullName>
    </submittedName>
</protein>
<dbReference type="InterPro" id="IPR013965">
    <property type="entry name" value="DASH_Dad3"/>
</dbReference>
<dbReference type="GO" id="GO:0042729">
    <property type="term" value="C:DASH complex"/>
    <property type="evidence" value="ECO:0007669"/>
    <property type="project" value="InterPro"/>
</dbReference>
<accession>A0A9P5SSR5</accession>
<dbReference type="GO" id="GO:0008608">
    <property type="term" value="P:attachment of spindle microtubules to kinetochore"/>
    <property type="evidence" value="ECO:0007669"/>
    <property type="project" value="InterPro"/>
</dbReference>
<evidence type="ECO:0000256" key="1">
    <source>
        <dbReference type="SAM" id="MobiDB-lite"/>
    </source>
</evidence>
<proteinExistence type="predicted"/>
<sequence length="226" mass="26416">MAVNIQFFVYQQINETLQEMNSVDVAQLINTIRLVERKMGFVYTSFKSSVYSVVNQEKDQEPQNQSQERIYIEDDEQDHQGGNQSQTPEHHQAHRSFQLDNGEEEVSFMDPPQRSQAQTPYQTGQTQQTRNSQTPYQSLMMRSSLFRNSTRPRMSLSQFTNMQQQQHQQQEQEQEQQRSEQPISYPQRLQQGARSEAGGERSVFAQSRGIGAKWSLDVDTNRPRYQ</sequence>
<gene>
    <name evidence="2" type="ORF">BG006_003098</name>
</gene>
<keyword evidence="3" id="KW-1185">Reference proteome</keyword>
<dbReference type="Proteomes" id="UP000696485">
    <property type="component" value="Unassembled WGS sequence"/>
</dbReference>
<comment type="caution">
    <text evidence="2">The sequence shown here is derived from an EMBL/GenBank/DDBJ whole genome shotgun (WGS) entry which is preliminary data.</text>
</comment>
<organism evidence="2 3">
    <name type="scientific">Podila minutissima</name>
    <dbReference type="NCBI Taxonomy" id="64525"/>
    <lineage>
        <taxon>Eukaryota</taxon>
        <taxon>Fungi</taxon>
        <taxon>Fungi incertae sedis</taxon>
        <taxon>Mucoromycota</taxon>
        <taxon>Mortierellomycotina</taxon>
        <taxon>Mortierellomycetes</taxon>
        <taxon>Mortierellales</taxon>
        <taxon>Mortierellaceae</taxon>
        <taxon>Podila</taxon>
    </lineage>
</organism>
<feature type="region of interest" description="Disordered" evidence="1">
    <location>
        <begin position="161"/>
        <end position="226"/>
    </location>
</feature>